<dbReference type="SUPFAM" id="SSF81296">
    <property type="entry name" value="E set domains"/>
    <property type="match status" value="1"/>
</dbReference>
<dbReference type="GO" id="GO:0004553">
    <property type="term" value="F:hydrolase activity, hydrolyzing O-glycosyl compounds"/>
    <property type="evidence" value="ECO:0007669"/>
    <property type="project" value="InterPro"/>
</dbReference>
<comment type="similarity">
    <text evidence="1">Belongs to the glycosyl hydrolase 13 family.</text>
</comment>
<organism evidence="5 6">
    <name type="scientific">Diplocloster agilis</name>
    <dbReference type="NCBI Taxonomy" id="2850323"/>
    <lineage>
        <taxon>Bacteria</taxon>
        <taxon>Bacillati</taxon>
        <taxon>Bacillota</taxon>
        <taxon>Clostridia</taxon>
        <taxon>Lachnospirales</taxon>
        <taxon>Lachnospiraceae</taxon>
        <taxon>Diplocloster</taxon>
    </lineage>
</organism>
<dbReference type="CDD" id="cd02857">
    <property type="entry name" value="E_set_CDase_PDE_N"/>
    <property type="match status" value="1"/>
</dbReference>
<dbReference type="PANTHER" id="PTHR10357:SF210">
    <property type="entry name" value="MALTODEXTRIN GLUCOSIDASE"/>
    <property type="match status" value="1"/>
</dbReference>
<dbReference type="CDD" id="cd11338">
    <property type="entry name" value="AmyAc_CMD"/>
    <property type="match status" value="1"/>
</dbReference>
<name>A0A949K077_9FIRM</name>
<proteinExistence type="inferred from homology"/>
<dbReference type="InterPro" id="IPR017853">
    <property type="entry name" value="GH"/>
</dbReference>
<dbReference type="SUPFAM" id="SSF51445">
    <property type="entry name" value="(Trans)glycosidases"/>
    <property type="match status" value="1"/>
</dbReference>
<keyword evidence="2 5" id="KW-0378">Hydrolase</keyword>
<accession>A0A949K077</accession>
<dbReference type="InterPro" id="IPR013783">
    <property type="entry name" value="Ig-like_fold"/>
</dbReference>
<dbReference type="Gene3D" id="3.90.400.10">
    <property type="entry name" value="Oligo-1,6-glucosidase, Domain 2"/>
    <property type="match status" value="1"/>
</dbReference>
<dbReference type="InterPro" id="IPR006047">
    <property type="entry name" value="GH13_cat_dom"/>
</dbReference>
<dbReference type="Pfam" id="PF02903">
    <property type="entry name" value="Alpha-amylase_N"/>
    <property type="match status" value="1"/>
</dbReference>
<dbReference type="GO" id="GO:0005975">
    <property type="term" value="P:carbohydrate metabolic process"/>
    <property type="evidence" value="ECO:0007669"/>
    <property type="project" value="InterPro"/>
</dbReference>
<evidence type="ECO:0000256" key="2">
    <source>
        <dbReference type="ARBA" id="ARBA00022801"/>
    </source>
</evidence>
<feature type="domain" description="Glycosyl hydrolase family 13 catalytic" evidence="4">
    <location>
        <begin position="146"/>
        <end position="513"/>
    </location>
</feature>
<dbReference type="AlphaFoldDB" id="A0A949K077"/>
<comment type="caution">
    <text evidence="5">The sequence shown here is derived from an EMBL/GenBank/DDBJ whole genome shotgun (WGS) entry which is preliminary data.</text>
</comment>
<reference evidence="5" key="1">
    <citation type="submission" date="2021-06" db="EMBL/GenBank/DDBJ databases">
        <title>Description of novel taxa of the family Lachnospiraceae.</title>
        <authorList>
            <person name="Chaplin A.V."/>
            <person name="Sokolova S.R."/>
            <person name="Pikina A.P."/>
            <person name="Korzhanova M."/>
            <person name="Belova V."/>
            <person name="Korostin D."/>
            <person name="Efimov B.A."/>
        </authorList>
    </citation>
    <scope>NUCLEOTIDE SEQUENCE</scope>
    <source>
        <strain evidence="5">ASD5720</strain>
    </source>
</reference>
<dbReference type="InterPro" id="IPR004185">
    <property type="entry name" value="Glyco_hydro_13_lg-like_dom"/>
</dbReference>
<keyword evidence="3" id="KW-0326">Glycosidase</keyword>
<keyword evidence="6" id="KW-1185">Reference proteome</keyword>
<dbReference type="Proteomes" id="UP000712157">
    <property type="component" value="Unassembled WGS sequence"/>
</dbReference>
<dbReference type="SMART" id="SM00642">
    <property type="entry name" value="Aamy"/>
    <property type="match status" value="1"/>
</dbReference>
<protein>
    <submittedName>
        <fullName evidence="5">Glycoside hydrolase family 13 protein</fullName>
    </submittedName>
</protein>
<dbReference type="EMBL" id="JAHQCW010000019">
    <property type="protein sequence ID" value="MBU9737319.1"/>
    <property type="molecule type" value="Genomic_DNA"/>
</dbReference>
<evidence type="ECO:0000313" key="6">
    <source>
        <dbReference type="Proteomes" id="UP000712157"/>
    </source>
</evidence>
<dbReference type="RefSeq" id="WP_238721906.1">
    <property type="nucleotide sequence ID" value="NZ_JAHQCW010000019.1"/>
</dbReference>
<dbReference type="Pfam" id="PF00128">
    <property type="entry name" value="Alpha-amylase"/>
    <property type="match status" value="1"/>
</dbReference>
<dbReference type="Gene3D" id="2.60.40.10">
    <property type="entry name" value="Immunoglobulins"/>
    <property type="match status" value="1"/>
</dbReference>
<dbReference type="PANTHER" id="PTHR10357">
    <property type="entry name" value="ALPHA-AMYLASE FAMILY MEMBER"/>
    <property type="match status" value="1"/>
</dbReference>
<sequence>MLQNNQFSVFHSTVYPWQYVDSDQVLHLMICVKGAGPISIKCLACDPCDTDKGVFGEDRPRLFTYEMRCEMEGPGIQYFTLHIPMNTHKLRYHFSISVLGHTYLYDESGLSEDKEELYIRPFFVAYTYSDRCGGVPKWCNGMVWYQIFPDRFAKEDSDQTRGWQSGKITDKDLVCGGTLKGITSKIPYLKQLGTKGIYLNPIFQAGSIHRYDIIDYLKIDPILGTEEDFVELCEKCHSNGIRIMMDGVFNHCSYLSPQFQDVINKGEHSRYYDWFIVYDTDRLKKMDVKTGADAQFRVSPVYETFAFVPSMPKFNTCNPQVMDYLIGAAEYWTKKCGIDAWRLDVPDEVNIEFLRAFRRRIKTRNPDIYIVGEFWGNAVKWLDGETFDGAMNYPLYFIVRDFLAKEKISAFPCAKLLTQCLMANPPVRRCGMFTFCSTHDTPRILWHCGEDRKKRDLCYILTAALGGQLSVYYGDEIGMTGGYDPDNRRCYPWNSGTAPKEMKEAIRDAVSLASDDGKGRICRICALDEEVLGVIYERRRLYINRSKEEKELPDGTKICPQSYCYL</sequence>
<gene>
    <name evidence="5" type="ORF">KTH89_12285</name>
</gene>
<evidence type="ECO:0000313" key="5">
    <source>
        <dbReference type="EMBL" id="MBU9737319.1"/>
    </source>
</evidence>
<evidence type="ECO:0000259" key="4">
    <source>
        <dbReference type="SMART" id="SM00642"/>
    </source>
</evidence>
<dbReference type="InterPro" id="IPR045857">
    <property type="entry name" value="O16G_dom_2"/>
</dbReference>
<dbReference type="Gene3D" id="3.20.20.80">
    <property type="entry name" value="Glycosidases"/>
    <property type="match status" value="1"/>
</dbReference>
<evidence type="ECO:0000256" key="3">
    <source>
        <dbReference type="ARBA" id="ARBA00023295"/>
    </source>
</evidence>
<dbReference type="InterPro" id="IPR014756">
    <property type="entry name" value="Ig_E-set"/>
</dbReference>
<evidence type="ECO:0000256" key="1">
    <source>
        <dbReference type="ARBA" id="ARBA00008061"/>
    </source>
</evidence>